<dbReference type="InterPro" id="IPR003431">
    <property type="entry name" value="B-propeller_Phytase"/>
</dbReference>
<dbReference type="OrthoDB" id="5943115at2"/>
<comment type="caution">
    <text evidence="4">The sequence shown here is derived from an EMBL/GenBank/DDBJ whole genome shotgun (WGS) entry which is preliminary data.</text>
</comment>
<proteinExistence type="predicted"/>
<accession>A0A2P6MD28</accession>
<reference evidence="4 5" key="1">
    <citation type="submission" date="2018-03" db="EMBL/GenBank/DDBJ databases">
        <title>Arenimonas caeni sp. nov., isolated from activated sludge.</title>
        <authorList>
            <person name="Liu H."/>
        </authorList>
    </citation>
    <scope>NUCLEOTIDE SEQUENCE [LARGE SCALE GENOMIC DNA]</scope>
    <source>
        <strain evidence="5">z29</strain>
    </source>
</reference>
<keyword evidence="5" id="KW-1185">Reference proteome</keyword>
<dbReference type="Gene3D" id="2.120.10.30">
    <property type="entry name" value="TolB, C-terminal domain"/>
    <property type="match status" value="1"/>
</dbReference>
<dbReference type="Proteomes" id="UP000241736">
    <property type="component" value="Unassembled WGS sequence"/>
</dbReference>
<sequence length="376" mass="40872">MKPLRLLPAALALALAACASSPATVDAPAEPADGHDPSSRPMPNVFGADAVAVDEAFVTVPLPDSEIDSVASWTTPDGDTWLIATAKESHQLVVYDGDSGEFRLAVGGRGEAPGQYTRPNGIAVFGDLVFVVERDSHRVQVQRLPDFAPVAIIGADVLRSPYGLWLHETAPGELEMLVTDSFMADYRTQTLPPMHELDQRVRRFRLQLRGEALVAEYTGHFGDTTEEGALRMVESIAGDPAHDRLLIAEEDLRAGTTLRVYDLAGRYQGQNLPRETFKAQAEGVALWACPDGSGYWVTADQGRDRTVFHVFDRRELGYLGSFNGAATAMTDGIWLDGIGSPRFPYGVLYASHDDAGVAAFDWQDIAQALKIRRSCD</sequence>
<dbReference type="GO" id="GO:0016158">
    <property type="term" value="F:inositol hexakisphosphate 3-phosphatase activity"/>
    <property type="evidence" value="ECO:0007669"/>
    <property type="project" value="InterPro"/>
</dbReference>
<feature type="chain" id="PRO_5015175048" evidence="2">
    <location>
        <begin position="26"/>
        <end position="376"/>
    </location>
</feature>
<name>A0A2P6MD28_9GAMM</name>
<evidence type="ECO:0000313" key="4">
    <source>
        <dbReference type="EMBL" id="PRH83869.1"/>
    </source>
</evidence>
<organism evidence="4 5">
    <name type="scientific">Arenimonas caeni</name>
    <dbReference type="NCBI Taxonomy" id="2058085"/>
    <lineage>
        <taxon>Bacteria</taxon>
        <taxon>Pseudomonadati</taxon>
        <taxon>Pseudomonadota</taxon>
        <taxon>Gammaproteobacteria</taxon>
        <taxon>Lysobacterales</taxon>
        <taxon>Lysobacteraceae</taxon>
        <taxon>Arenimonas</taxon>
    </lineage>
</organism>
<evidence type="ECO:0000256" key="2">
    <source>
        <dbReference type="SAM" id="SignalP"/>
    </source>
</evidence>
<dbReference type="PROSITE" id="PS51662">
    <property type="entry name" value="BP_PHYTASE"/>
    <property type="match status" value="1"/>
</dbReference>
<dbReference type="InterPro" id="IPR011042">
    <property type="entry name" value="6-blade_b-propeller_TolB-like"/>
</dbReference>
<dbReference type="Pfam" id="PF02333">
    <property type="entry name" value="Phytase"/>
    <property type="match status" value="1"/>
</dbReference>
<evidence type="ECO:0000259" key="3">
    <source>
        <dbReference type="PROSITE" id="PS51662"/>
    </source>
</evidence>
<feature type="domain" description="BPP" evidence="3">
    <location>
        <begin position="43"/>
        <end position="369"/>
    </location>
</feature>
<dbReference type="PROSITE" id="PS51257">
    <property type="entry name" value="PROKAR_LIPOPROTEIN"/>
    <property type="match status" value="1"/>
</dbReference>
<dbReference type="EMBL" id="PVLF01000001">
    <property type="protein sequence ID" value="PRH83869.1"/>
    <property type="molecule type" value="Genomic_DNA"/>
</dbReference>
<evidence type="ECO:0000313" key="5">
    <source>
        <dbReference type="Proteomes" id="UP000241736"/>
    </source>
</evidence>
<dbReference type="RefSeq" id="WP_106989256.1">
    <property type="nucleotide sequence ID" value="NZ_KZ679084.1"/>
</dbReference>
<evidence type="ECO:0000256" key="1">
    <source>
        <dbReference type="SAM" id="MobiDB-lite"/>
    </source>
</evidence>
<protein>
    <submittedName>
        <fullName evidence="4">Phytase</fullName>
    </submittedName>
</protein>
<gene>
    <name evidence="4" type="ORF">C6N40_01635</name>
</gene>
<feature type="region of interest" description="Disordered" evidence="1">
    <location>
        <begin position="24"/>
        <end position="43"/>
    </location>
</feature>
<dbReference type="SUPFAM" id="SSF50956">
    <property type="entry name" value="Thermostable phytase (3-phytase)"/>
    <property type="match status" value="1"/>
</dbReference>
<feature type="signal peptide" evidence="2">
    <location>
        <begin position="1"/>
        <end position="25"/>
    </location>
</feature>
<keyword evidence="2" id="KW-0732">Signal</keyword>
<dbReference type="AlphaFoldDB" id="A0A2P6MD28"/>